<dbReference type="Pfam" id="PF05639">
    <property type="entry name" value="Pup"/>
    <property type="match status" value="1"/>
</dbReference>
<proteinExistence type="inferred from homology"/>
<dbReference type="GO" id="GO:0070628">
    <property type="term" value="F:proteasome binding"/>
    <property type="evidence" value="ECO:0007669"/>
    <property type="project" value="InterPro"/>
</dbReference>
<evidence type="ECO:0000256" key="5">
    <source>
        <dbReference type="SAM" id="MobiDB-lite"/>
    </source>
</evidence>
<evidence type="ECO:0000256" key="4">
    <source>
        <dbReference type="ARBA" id="ARBA00032321"/>
    </source>
</evidence>
<dbReference type="Proteomes" id="UP000029067">
    <property type="component" value="Unassembled WGS sequence"/>
</dbReference>
<accession>A0A087AX39</accession>
<dbReference type="EMBL" id="JGYV01000008">
    <property type="protein sequence ID" value="KFI63339.1"/>
    <property type="molecule type" value="Genomic_DNA"/>
</dbReference>
<reference evidence="6 7" key="1">
    <citation type="submission" date="2014-03" db="EMBL/GenBank/DDBJ databases">
        <title>Genomics of Bifidobacteria.</title>
        <authorList>
            <person name="Ventura M."/>
            <person name="Milani C."/>
            <person name="Lugli G.A."/>
        </authorList>
    </citation>
    <scope>NUCLEOTIDE SEQUENCE [LARGE SCALE GENOMIC DNA]</scope>
    <source>
        <strain evidence="6 7">LMG 10738</strain>
    </source>
</reference>
<dbReference type="GO" id="GO:0070490">
    <property type="term" value="P:protein pupylation"/>
    <property type="evidence" value="ECO:0007669"/>
    <property type="project" value="InterPro"/>
</dbReference>
<dbReference type="GO" id="GO:0010498">
    <property type="term" value="P:proteasomal protein catabolic process"/>
    <property type="evidence" value="ECO:0007669"/>
    <property type="project" value="InterPro"/>
</dbReference>
<evidence type="ECO:0000313" key="7">
    <source>
        <dbReference type="Proteomes" id="UP000029067"/>
    </source>
</evidence>
<dbReference type="AlphaFoldDB" id="A0A087AX39"/>
<comment type="caution">
    <text evidence="6">The sequence shown here is derived from an EMBL/GenBank/DDBJ whole genome shotgun (WGS) entry which is preliminary data.</text>
</comment>
<keyword evidence="7" id="KW-1185">Reference proteome</keyword>
<evidence type="ECO:0000313" key="6">
    <source>
        <dbReference type="EMBL" id="KFI63339.1"/>
    </source>
</evidence>
<dbReference type="STRING" id="1688.BCUN_1307"/>
<evidence type="ECO:0000256" key="2">
    <source>
        <dbReference type="ARBA" id="ARBA00010616"/>
    </source>
</evidence>
<gene>
    <name evidence="6" type="ORF">BCUN_1307</name>
</gene>
<organism evidence="6 7">
    <name type="scientific">Bifidobacterium cuniculi</name>
    <dbReference type="NCBI Taxonomy" id="1688"/>
    <lineage>
        <taxon>Bacteria</taxon>
        <taxon>Bacillati</taxon>
        <taxon>Actinomycetota</taxon>
        <taxon>Actinomycetes</taxon>
        <taxon>Bifidobacteriales</taxon>
        <taxon>Bifidobacteriaceae</taxon>
        <taxon>Bifidobacterium</taxon>
    </lineage>
</organism>
<comment type="pathway">
    <text evidence="1">Protein degradation; proteasomal Pup-dependent pathway.</text>
</comment>
<name>A0A087AX39_9BIFI</name>
<comment type="similarity">
    <text evidence="2">Belongs to the prokaryotic ubiquitin-like protein family.</text>
</comment>
<feature type="region of interest" description="Disordered" evidence="5">
    <location>
        <begin position="1"/>
        <end position="31"/>
    </location>
</feature>
<protein>
    <recommendedName>
        <fullName evidence="3">Prokaryotic ubiquitin-like protein Pup</fullName>
    </recommendedName>
    <alternativeName>
        <fullName evidence="4">Bacterial ubiquitin-like modifier</fullName>
    </alternativeName>
</protein>
<evidence type="ECO:0000256" key="1">
    <source>
        <dbReference type="ARBA" id="ARBA00004707"/>
    </source>
</evidence>
<evidence type="ECO:0000256" key="3">
    <source>
        <dbReference type="ARBA" id="ARBA00016748"/>
    </source>
</evidence>
<sequence length="65" mass="7359">MPQERPSMQGMHHEPTQDQEQLRMQAADEARDSVDDLDDILDDLSAVLETNAEDYVRGFVQKGGQ</sequence>
<dbReference type="GO" id="GO:0031386">
    <property type="term" value="F:protein tag activity"/>
    <property type="evidence" value="ECO:0007669"/>
    <property type="project" value="InterPro"/>
</dbReference>
<dbReference type="RefSeq" id="WP_033517814.1">
    <property type="nucleotide sequence ID" value="NZ_JGYV01000008.1"/>
</dbReference>
<dbReference type="UniPathway" id="UPA00997"/>
<dbReference type="InterPro" id="IPR008515">
    <property type="entry name" value="Ubiquitin-like_Pup"/>
</dbReference>
<dbReference type="NCBIfam" id="TIGR03687">
    <property type="entry name" value="pupylate_cterm"/>
    <property type="match status" value="1"/>
</dbReference>
<dbReference type="GO" id="GO:0019941">
    <property type="term" value="P:modification-dependent protein catabolic process"/>
    <property type="evidence" value="ECO:0007669"/>
    <property type="project" value="InterPro"/>
</dbReference>